<keyword evidence="1" id="KW-0472">Membrane</keyword>
<reference evidence="2 3" key="1">
    <citation type="submission" date="2018-08" db="EMBL/GenBank/DDBJ databases">
        <title>Genome Sequence of Clavibacter michiganensis Subspecies type strains, and the Atypical Peach-Colored Strains Isolated from Tomato.</title>
        <authorList>
            <person name="Osdaghi E."/>
            <person name="Portier P."/>
            <person name="Briand M."/>
            <person name="Jacques M.-A."/>
        </authorList>
    </citation>
    <scope>NUCLEOTIDE SEQUENCE [LARGE SCALE GENOMIC DNA]</scope>
    <source>
        <strain evidence="2 3">CFBP 8216</strain>
    </source>
</reference>
<gene>
    <name evidence="2" type="ORF">DZF98_13865</name>
</gene>
<sequence>MPPHPRLSFREQAEGALVTFAGTVAYLLFVVGRDTEVRTEGDRVLVVVCTIGAIAMAAVVLVVVTRGALRRRRGSAAAAGRADAPQV</sequence>
<protein>
    <submittedName>
        <fullName evidence="2">Uncharacterized protein</fullName>
    </submittedName>
</protein>
<keyword evidence="1" id="KW-0812">Transmembrane</keyword>
<keyword evidence="1" id="KW-1133">Transmembrane helix</keyword>
<accession>A0ABX9N2T5</accession>
<dbReference type="RefSeq" id="WP_147361750.1">
    <property type="nucleotide sequence ID" value="NZ_QWEE01000343.1"/>
</dbReference>
<organism evidence="2 3">
    <name type="scientific">Clavibacter californiensis</name>
    <dbReference type="NCBI Taxonomy" id="1401995"/>
    <lineage>
        <taxon>Bacteria</taxon>
        <taxon>Bacillati</taxon>
        <taxon>Actinomycetota</taxon>
        <taxon>Actinomycetes</taxon>
        <taxon>Micrococcales</taxon>
        <taxon>Microbacteriaceae</taxon>
        <taxon>Clavibacter</taxon>
    </lineage>
</organism>
<keyword evidence="3" id="KW-1185">Reference proteome</keyword>
<proteinExistence type="predicted"/>
<feature type="transmembrane region" description="Helical" evidence="1">
    <location>
        <begin position="44"/>
        <end position="64"/>
    </location>
</feature>
<dbReference type="Proteomes" id="UP000265355">
    <property type="component" value="Unassembled WGS sequence"/>
</dbReference>
<name>A0ABX9N2T5_9MICO</name>
<evidence type="ECO:0000313" key="2">
    <source>
        <dbReference type="EMBL" id="RII89545.1"/>
    </source>
</evidence>
<evidence type="ECO:0000256" key="1">
    <source>
        <dbReference type="SAM" id="Phobius"/>
    </source>
</evidence>
<dbReference type="EMBL" id="QWEE01000343">
    <property type="protein sequence ID" value="RII89545.1"/>
    <property type="molecule type" value="Genomic_DNA"/>
</dbReference>
<comment type="caution">
    <text evidence="2">The sequence shown here is derived from an EMBL/GenBank/DDBJ whole genome shotgun (WGS) entry which is preliminary data.</text>
</comment>
<feature type="transmembrane region" description="Helical" evidence="1">
    <location>
        <begin position="12"/>
        <end position="32"/>
    </location>
</feature>
<evidence type="ECO:0000313" key="3">
    <source>
        <dbReference type="Proteomes" id="UP000265355"/>
    </source>
</evidence>
<feature type="non-terminal residue" evidence="2">
    <location>
        <position position="87"/>
    </location>
</feature>